<dbReference type="GO" id="GO:0005524">
    <property type="term" value="F:ATP binding"/>
    <property type="evidence" value="ECO:0007669"/>
    <property type="project" value="UniProtKB-UniRule"/>
</dbReference>
<dbReference type="GO" id="GO:0046872">
    <property type="term" value="F:metal ion binding"/>
    <property type="evidence" value="ECO:0007669"/>
    <property type="project" value="InterPro"/>
</dbReference>
<evidence type="ECO:0000256" key="2">
    <source>
        <dbReference type="PROSITE-ProRule" id="PRU00409"/>
    </source>
</evidence>
<dbReference type="Gene3D" id="3.40.50.720">
    <property type="entry name" value="NAD(P)-binding Rossmann-like Domain"/>
    <property type="match status" value="1"/>
</dbReference>
<dbReference type="SUPFAM" id="SSF56059">
    <property type="entry name" value="Glutathione synthetase ATP-binding domain-like"/>
    <property type="match status" value="1"/>
</dbReference>
<dbReference type="FunFam" id="3.30.1490.20:FF:000020">
    <property type="entry name" value="Protein lysine acetyltransferase"/>
    <property type="match status" value="1"/>
</dbReference>
<dbReference type="InterPro" id="IPR003781">
    <property type="entry name" value="CoA-bd"/>
</dbReference>
<dbReference type="InterPro" id="IPR016102">
    <property type="entry name" value="Succinyl-CoA_synth-like"/>
</dbReference>
<keyword evidence="5" id="KW-1185">Reference proteome</keyword>
<sequence>MTAVTNMALDGLVAASSVAVIGASDDPRRIGGRPVAYMRQRGFSGDILPVNPGRSTVQGLTAYESVEALPYAPDTAIVAVPAAHVPSVIDTLGKRRVRSAVVFSSGFAEVGPEGMRAQQDLLALAKSHGMRLLGPNTMGLYNERIGYYPTFSTSFESGWPLAGRIGIASQSGAFAAHIFTSARERRIGVPVCITTGNESDVTLGEAMQWLVQDPETDVIAVYAEGLRDAASFLAALEAAHAARKPVVLMKTGRSAVGSSAAQSHTSAIAGDDSVLNAVLAEYGVVRARSAEEFLDIAHLATRRIYPASNTLGVLSISGGAGVLISDTCEDLGLPLPEMPTSAQRQLKALIPFASVRNPVDCTAQVLNDLPVVGKFAEAIVGQGGYKSILNFFTQAGGTASVAPELLRQLSQVQERYPDRLFAMSVIGSSECTDRYEAAGITVFSDPTRAVVAIEAMGKFGDAFAKPLLKTGKAHGTSPALPRATLNEAEAKRWLTDAGVKCVLEEVAVDTESAVAAAERMGYPVVLKILSPDIAHKSEIGGVLLNIEDSDDVRAGVDLLIERAASFAPGAHIDGVLVARQVNDAMECIVGVHRDPLFGPVLMFGLGGILVEVMTDVVLHRCPVDYPTAVEMVRSIRGIPLLEGARGKPPRDIDALASTLVQLSSLAVAVGPNLQSIELNPVLVLARGEGAFAADALVVMNSTEGRNDKN</sequence>
<name>A0A370NWV0_9BURK</name>
<dbReference type="Gene3D" id="3.40.50.261">
    <property type="entry name" value="Succinyl-CoA synthetase domains"/>
    <property type="match status" value="2"/>
</dbReference>
<dbReference type="Pfam" id="PF13607">
    <property type="entry name" value="Succ_CoA_lig"/>
    <property type="match status" value="1"/>
</dbReference>
<evidence type="ECO:0000313" key="5">
    <source>
        <dbReference type="Proteomes" id="UP000255165"/>
    </source>
</evidence>
<dbReference type="EMBL" id="QKWJ01000011">
    <property type="protein sequence ID" value="RDK10082.1"/>
    <property type="molecule type" value="Genomic_DNA"/>
</dbReference>
<comment type="caution">
    <text evidence="4">The sequence shown here is derived from an EMBL/GenBank/DDBJ whole genome shotgun (WGS) entry which is preliminary data.</text>
</comment>
<feature type="domain" description="ATP-grasp" evidence="3">
    <location>
        <begin position="491"/>
        <end position="527"/>
    </location>
</feature>
<dbReference type="GO" id="GO:0043758">
    <property type="term" value="F:acetate-CoA ligase (ADP-forming) activity"/>
    <property type="evidence" value="ECO:0007669"/>
    <property type="project" value="InterPro"/>
</dbReference>
<proteinExistence type="inferred from homology"/>
<dbReference type="Proteomes" id="UP000255165">
    <property type="component" value="Unassembled WGS sequence"/>
</dbReference>
<dbReference type="Pfam" id="PF13380">
    <property type="entry name" value="CoA_binding_2"/>
    <property type="match status" value="1"/>
</dbReference>
<dbReference type="Pfam" id="PF13549">
    <property type="entry name" value="ATP-grasp_5"/>
    <property type="match status" value="1"/>
</dbReference>
<accession>A0A370NWV0</accession>
<organism evidence="4 5">
    <name type="scientific">Cupriavidus lacunae</name>
    <dbReference type="NCBI Taxonomy" id="2666307"/>
    <lineage>
        <taxon>Bacteria</taxon>
        <taxon>Pseudomonadati</taxon>
        <taxon>Pseudomonadota</taxon>
        <taxon>Betaproteobacteria</taxon>
        <taxon>Burkholderiales</taxon>
        <taxon>Burkholderiaceae</taxon>
        <taxon>Cupriavidus</taxon>
    </lineage>
</organism>
<comment type="similarity">
    <text evidence="1">In the N-terminal section; belongs to the acetate CoA ligase alpha subunit family.</text>
</comment>
<dbReference type="InterPro" id="IPR043938">
    <property type="entry name" value="Ligase_CoA_dom"/>
</dbReference>
<protein>
    <submittedName>
        <fullName evidence="4">CoA-binding protein</fullName>
    </submittedName>
</protein>
<dbReference type="PANTHER" id="PTHR42793:SF4">
    <property type="entry name" value="BLL6376 PROTEIN"/>
    <property type="match status" value="1"/>
</dbReference>
<dbReference type="InterPro" id="IPR013815">
    <property type="entry name" value="ATP_grasp_subdomain_1"/>
</dbReference>
<dbReference type="SUPFAM" id="SSF51735">
    <property type="entry name" value="NAD(P)-binding Rossmann-fold domains"/>
    <property type="match status" value="1"/>
</dbReference>
<dbReference type="Gene3D" id="3.30.470.20">
    <property type="entry name" value="ATP-grasp fold, B domain"/>
    <property type="match status" value="1"/>
</dbReference>
<dbReference type="Gene3D" id="3.30.1490.20">
    <property type="entry name" value="ATP-grasp fold, A domain"/>
    <property type="match status" value="1"/>
</dbReference>
<dbReference type="SMART" id="SM00881">
    <property type="entry name" value="CoA_binding"/>
    <property type="match status" value="1"/>
</dbReference>
<reference evidence="5" key="1">
    <citation type="submission" date="2018-06" db="EMBL/GenBank/DDBJ databases">
        <authorList>
            <person name="Feng T."/>
            <person name="Jeon C.O."/>
        </authorList>
    </citation>
    <scope>NUCLEOTIDE SEQUENCE [LARGE SCALE GENOMIC DNA]</scope>
    <source>
        <strain evidence="5">S23</strain>
    </source>
</reference>
<keyword evidence="2" id="KW-0547">Nucleotide-binding</keyword>
<dbReference type="RefSeq" id="WP_115015477.1">
    <property type="nucleotide sequence ID" value="NZ_QKWJ01000011.1"/>
</dbReference>
<dbReference type="InterPro" id="IPR011761">
    <property type="entry name" value="ATP-grasp"/>
</dbReference>
<evidence type="ECO:0000259" key="3">
    <source>
        <dbReference type="PROSITE" id="PS50975"/>
    </source>
</evidence>
<evidence type="ECO:0000256" key="1">
    <source>
        <dbReference type="ARBA" id="ARBA00060888"/>
    </source>
</evidence>
<dbReference type="Pfam" id="PF19045">
    <property type="entry name" value="Ligase_CoA_2"/>
    <property type="match status" value="1"/>
</dbReference>
<dbReference type="InterPro" id="IPR032875">
    <property type="entry name" value="Succ_CoA_lig_flav_dom"/>
</dbReference>
<dbReference type="PROSITE" id="PS50975">
    <property type="entry name" value="ATP_GRASP"/>
    <property type="match status" value="1"/>
</dbReference>
<evidence type="ECO:0000313" key="4">
    <source>
        <dbReference type="EMBL" id="RDK10082.1"/>
    </source>
</evidence>
<dbReference type="PANTHER" id="PTHR42793">
    <property type="entry name" value="COA BINDING DOMAIN CONTAINING PROTEIN"/>
    <property type="match status" value="1"/>
</dbReference>
<dbReference type="AlphaFoldDB" id="A0A370NWV0"/>
<gene>
    <name evidence="4" type="ORF">DN412_11980</name>
</gene>
<dbReference type="SUPFAM" id="SSF52210">
    <property type="entry name" value="Succinyl-CoA synthetase domains"/>
    <property type="match status" value="2"/>
</dbReference>
<dbReference type="InterPro" id="IPR036291">
    <property type="entry name" value="NAD(P)-bd_dom_sf"/>
</dbReference>
<keyword evidence="2" id="KW-0067">ATP-binding</keyword>